<dbReference type="InterPro" id="IPR013766">
    <property type="entry name" value="Thioredoxin_domain"/>
</dbReference>
<dbReference type="InterPro" id="IPR050553">
    <property type="entry name" value="Thioredoxin_ResA/DsbE_sf"/>
</dbReference>
<keyword evidence="5" id="KW-0732">Signal</keyword>
<feature type="domain" description="Thioredoxin" evidence="6">
    <location>
        <begin position="32"/>
        <end position="178"/>
    </location>
</feature>
<name>A0A926Q0Q0_9FLAO</name>
<dbReference type="GO" id="GO:0030313">
    <property type="term" value="C:cell envelope"/>
    <property type="evidence" value="ECO:0007669"/>
    <property type="project" value="UniProtKB-SubCell"/>
</dbReference>
<dbReference type="EMBL" id="JACVDC010000006">
    <property type="protein sequence ID" value="MBC9795127.1"/>
    <property type="molecule type" value="Genomic_DNA"/>
</dbReference>
<dbReference type="PROSITE" id="PS51257">
    <property type="entry name" value="PROKAR_LIPOPROTEIN"/>
    <property type="match status" value="1"/>
</dbReference>
<dbReference type="PANTHER" id="PTHR42852">
    <property type="entry name" value="THIOL:DISULFIDE INTERCHANGE PROTEIN DSBE"/>
    <property type="match status" value="1"/>
</dbReference>
<evidence type="ECO:0000256" key="5">
    <source>
        <dbReference type="SAM" id="SignalP"/>
    </source>
</evidence>
<protein>
    <submittedName>
        <fullName evidence="7">TlpA family protein disulfide reductase</fullName>
    </submittedName>
</protein>
<evidence type="ECO:0000313" key="8">
    <source>
        <dbReference type="Proteomes" id="UP000653730"/>
    </source>
</evidence>
<sequence length="470" mass="54644">MKIPSSKIVTVFWFVMSIACAQTSPDKNIRVLDLDEKVPNYPLANLINFPEETASISDFKGKTLILDYWFTGCKPCIASWPKLLELQQKFGDKIQIVLVNHMQDKTTVQKFIDNWSKNEERPFTLPSVTGDTTLYKAFPPSGYPSVVWINEEGNYKAFTNGGGLNEKNIQYFLNGKIKKMVGRENIKRIKKFDVTKPLYIDGNGGDTRQMLWYSTVSAYSPEVRDGVTWFIPDTISDSGGYGLGILLTHTTILEMIRYAYSLHDPRPGAPLNAYPRLPENRYILAAKDSIRYLNKIIKGRRYLPNLYTYQLISQEPKTFKQLKKKMQEDIQVYFNVNIRWEKRKRKCLVLKAEDTTLISDFKNGKEKVLYTGKDATTKKIVNHSPSRFLAYLNSKAYFYCPYPLIDEMRFKGLLDIEFPTDLSDDYKKHKEFDQYLYKKYKIHFVLEEREVDILVIQDSEDDRAPLNKKI</sequence>
<organism evidence="7 8">
    <name type="scientific">Sinomicrobium weinanense</name>
    <dbReference type="NCBI Taxonomy" id="2842200"/>
    <lineage>
        <taxon>Bacteria</taxon>
        <taxon>Pseudomonadati</taxon>
        <taxon>Bacteroidota</taxon>
        <taxon>Flavobacteriia</taxon>
        <taxon>Flavobacteriales</taxon>
        <taxon>Flavobacteriaceae</taxon>
        <taxon>Sinomicrobium</taxon>
    </lineage>
</organism>
<keyword evidence="4" id="KW-0676">Redox-active center</keyword>
<evidence type="ECO:0000256" key="3">
    <source>
        <dbReference type="ARBA" id="ARBA00023157"/>
    </source>
</evidence>
<evidence type="ECO:0000259" key="6">
    <source>
        <dbReference type="PROSITE" id="PS51352"/>
    </source>
</evidence>
<evidence type="ECO:0000313" key="7">
    <source>
        <dbReference type="EMBL" id="MBC9795127.1"/>
    </source>
</evidence>
<proteinExistence type="predicted"/>
<evidence type="ECO:0000256" key="4">
    <source>
        <dbReference type="ARBA" id="ARBA00023284"/>
    </source>
</evidence>
<dbReference type="PANTHER" id="PTHR42852:SF6">
    <property type="entry name" value="THIOL:DISULFIDE INTERCHANGE PROTEIN DSBE"/>
    <property type="match status" value="1"/>
</dbReference>
<comment type="caution">
    <text evidence="7">The sequence shown here is derived from an EMBL/GenBank/DDBJ whole genome shotgun (WGS) entry which is preliminary data.</text>
</comment>
<evidence type="ECO:0000256" key="2">
    <source>
        <dbReference type="ARBA" id="ARBA00022748"/>
    </source>
</evidence>
<gene>
    <name evidence="7" type="ORF">IBL28_04060</name>
</gene>
<reference evidence="7 8" key="1">
    <citation type="submission" date="2020-09" db="EMBL/GenBank/DDBJ databases">
        <title>Sinomicrobium weinanense sp. nov., a halophilic bacteria isolated from saline-alkali soil.</title>
        <authorList>
            <person name="Wu P."/>
            <person name="Ren H."/>
            <person name="Mei Y."/>
            <person name="Liang Y."/>
            <person name="Chen Z."/>
        </authorList>
    </citation>
    <scope>NUCLEOTIDE SEQUENCE [LARGE SCALE GENOMIC DNA]</scope>
    <source>
        <strain evidence="7 8">FJxs</strain>
    </source>
</reference>
<dbReference type="Proteomes" id="UP000653730">
    <property type="component" value="Unassembled WGS sequence"/>
</dbReference>
<dbReference type="CDD" id="cd02966">
    <property type="entry name" value="TlpA_like_family"/>
    <property type="match status" value="1"/>
</dbReference>
<dbReference type="InterPro" id="IPR036249">
    <property type="entry name" value="Thioredoxin-like_sf"/>
</dbReference>
<dbReference type="PROSITE" id="PS51352">
    <property type="entry name" value="THIOREDOXIN_2"/>
    <property type="match status" value="1"/>
</dbReference>
<keyword evidence="2" id="KW-0201">Cytochrome c-type biogenesis</keyword>
<accession>A0A926Q0Q0</accession>
<dbReference type="InterPro" id="IPR012336">
    <property type="entry name" value="Thioredoxin-like_fold"/>
</dbReference>
<dbReference type="Pfam" id="PF13905">
    <property type="entry name" value="Thioredoxin_8"/>
    <property type="match status" value="1"/>
</dbReference>
<feature type="signal peptide" evidence="5">
    <location>
        <begin position="1"/>
        <end position="21"/>
    </location>
</feature>
<dbReference type="AlphaFoldDB" id="A0A926Q0Q0"/>
<dbReference type="RefSeq" id="WP_187964277.1">
    <property type="nucleotide sequence ID" value="NZ_JACVDC010000006.1"/>
</dbReference>
<dbReference type="GO" id="GO:0016491">
    <property type="term" value="F:oxidoreductase activity"/>
    <property type="evidence" value="ECO:0007669"/>
    <property type="project" value="InterPro"/>
</dbReference>
<dbReference type="SUPFAM" id="SSF52833">
    <property type="entry name" value="Thioredoxin-like"/>
    <property type="match status" value="1"/>
</dbReference>
<comment type="subcellular location">
    <subcellularLocation>
        <location evidence="1">Cell envelope</location>
    </subcellularLocation>
</comment>
<feature type="chain" id="PRO_5037978122" evidence="5">
    <location>
        <begin position="22"/>
        <end position="470"/>
    </location>
</feature>
<evidence type="ECO:0000256" key="1">
    <source>
        <dbReference type="ARBA" id="ARBA00004196"/>
    </source>
</evidence>
<dbReference type="Gene3D" id="3.40.30.10">
    <property type="entry name" value="Glutaredoxin"/>
    <property type="match status" value="1"/>
</dbReference>
<keyword evidence="3" id="KW-1015">Disulfide bond</keyword>
<dbReference type="GO" id="GO:0017004">
    <property type="term" value="P:cytochrome complex assembly"/>
    <property type="evidence" value="ECO:0007669"/>
    <property type="project" value="UniProtKB-KW"/>
</dbReference>
<keyword evidence="8" id="KW-1185">Reference proteome</keyword>